<reference evidence="3 4" key="1">
    <citation type="submission" date="2017-03" db="EMBL/GenBank/DDBJ databases">
        <title>Draft genome sequence of Streptomyces scabrisporus NF3, endophyte isolated from Amphipterygium adstringens.</title>
        <authorList>
            <person name="Vazquez M."/>
            <person name="Ceapa C.D."/>
            <person name="Rodriguez Luna D."/>
            <person name="Sanchez Esquivel S."/>
        </authorList>
    </citation>
    <scope>NUCLEOTIDE SEQUENCE [LARGE SCALE GENOMIC DNA]</scope>
    <source>
        <strain evidence="3 4">NF3</strain>
    </source>
</reference>
<dbReference type="Proteomes" id="UP000190037">
    <property type="component" value="Unassembled WGS sequence"/>
</dbReference>
<dbReference type="AlphaFoldDB" id="A0A1T3NPQ6"/>
<organism evidence="3 4">
    <name type="scientific">Embleya scabrispora</name>
    <dbReference type="NCBI Taxonomy" id="159449"/>
    <lineage>
        <taxon>Bacteria</taxon>
        <taxon>Bacillati</taxon>
        <taxon>Actinomycetota</taxon>
        <taxon>Actinomycetes</taxon>
        <taxon>Kitasatosporales</taxon>
        <taxon>Streptomycetaceae</taxon>
        <taxon>Embleya</taxon>
    </lineage>
</organism>
<comment type="caution">
    <text evidence="3">The sequence shown here is derived from an EMBL/GenBank/DDBJ whole genome shotgun (WGS) entry which is preliminary data.</text>
</comment>
<gene>
    <name evidence="3" type="ORF">B4N89_31485</name>
</gene>
<keyword evidence="4" id="KW-1185">Reference proteome</keyword>
<sequence length="127" mass="13236">MATVIDRTAYPNHPHPTWRPPQKPPRPRPHGVRYAAPAAAAGASVLCAVAAVVVRFGARVAGSLRDTSTYGDGSPVPPHPWNDHQGTIDLWLLAAVVTAALAAACFVGTAVARGRAKRRRGLGSSSS</sequence>
<name>A0A1T3NPQ6_9ACTN</name>
<evidence type="ECO:0000256" key="2">
    <source>
        <dbReference type="SAM" id="Phobius"/>
    </source>
</evidence>
<dbReference type="RefSeq" id="WP_078979889.1">
    <property type="nucleotide sequence ID" value="NZ_MWQN01000002.1"/>
</dbReference>
<keyword evidence="2" id="KW-0472">Membrane</keyword>
<keyword evidence="2" id="KW-1133">Transmembrane helix</keyword>
<evidence type="ECO:0000313" key="4">
    <source>
        <dbReference type="Proteomes" id="UP000190037"/>
    </source>
</evidence>
<proteinExistence type="predicted"/>
<dbReference type="EMBL" id="MWQN01000002">
    <property type="protein sequence ID" value="OPC78690.1"/>
    <property type="molecule type" value="Genomic_DNA"/>
</dbReference>
<feature type="transmembrane region" description="Helical" evidence="2">
    <location>
        <begin position="34"/>
        <end position="58"/>
    </location>
</feature>
<accession>A0A1T3NPQ6</accession>
<evidence type="ECO:0000313" key="3">
    <source>
        <dbReference type="EMBL" id="OPC78690.1"/>
    </source>
</evidence>
<keyword evidence="2" id="KW-0812">Transmembrane</keyword>
<feature type="region of interest" description="Disordered" evidence="1">
    <location>
        <begin position="1"/>
        <end position="32"/>
    </location>
</feature>
<feature type="transmembrane region" description="Helical" evidence="2">
    <location>
        <begin position="90"/>
        <end position="112"/>
    </location>
</feature>
<protein>
    <submittedName>
        <fullName evidence="3">Uncharacterized protein</fullName>
    </submittedName>
</protein>
<evidence type="ECO:0000256" key="1">
    <source>
        <dbReference type="SAM" id="MobiDB-lite"/>
    </source>
</evidence>
<feature type="compositionally biased region" description="Pro residues" evidence="1">
    <location>
        <begin position="13"/>
        <end position="24"/>
    </location>
</feature>